<reference evidence="5" key="1">
    <citation type="journal article" date="2019" name="Plant Biotechnol. J.">
        <title>Genome sequencing of the Australian wild diploid species Gossypium australe highlights disease resistance and delayed gland morphogenesis.</title>
        <authorList>
            <person name="Cai Y."/>
            <person name="Cai X."/>
            <person name="Wang Q."/>
            <person name="Wang P."/>
            <person name="Zhang Y."/>
            <person name="Cai C."/>
            <person name="Xu Y."/>
            <person name="Wang K."/>
            <person name="Zhou Z."/>
            <person name="Wang C."/>
            <person name="Geng S."/>
            <person name="Li B."/>
            <person name="Dong Q."/>
            <person name="Hou Y."/>
            <person name="Wang H."/>
            <person name="Ai P."/>
            <person name="Liu Z."/>
            <person name="Yi F."/>
            <person name="Sun M."/>
            <person name="An G."/>
            <person name="Cheng J."/>
            <person name="Zhang Y."/>
            <person name="Shi Q."/>
            <person name="Xie Y."/>
            <person name="Shi X."/>
            <person name="Chang Y."/>
            <person name="Huang F."/>
            <person name="Chen Y."/>
            <person name="Hong S."/>
            <person name="Mi L."/>
            <person name="Sun Q."/>
            <person name="Zhang L."/>
            <person name="Zhou B."/>
            <person name="Peng R."/>
            <person name="Zhang X."/>
            <person name="Liu F."/>
        </authorList>
    </citation>
    <scope>NUCLEOTIDE SEQUENCE [LARGE SCALE GENOMIC DNA]</scope>
    <source>
        <strain evidence="5">cv. PA1801</strain>
    </source>
</reference>
<comment type="similarity">
    <text evidence="1">Belongs to the UDP-glycosyltransferase family.</text>
</comment>
<organism evidence="4 5">
    <name type="scientific">Gossypium australe</name>
    <dbReference type="NCBI Taxonomy" id="47621"/>
    <lineage>
        <taxon>Eukaryota</taxon>
        <taxon>Viridiplantae</taxon>
        <taxon>Streptophyta</taxon>
        <taxon>Embryophyta</taxon>
        <taxon>Tracheophyta</taxon>
        <taxon>Spermatophyta</taxon>
        <taxon>Magnoliopsida</taxon>
        <taxon>eudicotyledons</taxon>
        <taxon>Gunneridae</taxon>
        <taxon>Pentapetalae</taxon>
        <taxon>rosids</taxon>
        <taxon>malvids</taxon>
        <taxon>Malvales</taxon>
        <taxon>Malvaceae</taxon>
        <taxon>Malvoideae</taxon>
        <taxon>Gossypium</taxon>
    </lineage>
</organism>
<sequence length="922" mass="102671">MALNEGQEEIHVLMVTLTAQGHVNPMLRLAKRLVDEGLHVTLATTQFGCHRILKAITTTTTTTDATNFISGIRLLSFPDGFNLDYDRGANLDHYMESLAKSGPLNLSNLIKQHYHHTKLSCIISNPFVSWAVDAALENGIPCAMLWIQPCSLYAIYYRFYKLNQFPTTLISNMIIELPGLPLLHTEDLPSFLLPSNSFGGVFKLLSDLFETIKKYKWVLANSFFELEKEAIESMTELCLIRPVGPLVPPSLLDQRQSLDVGIEMEKPDETSLDWLNKQRPHSVIYVSFGSLAVLSAKTMEAIATALKNTKHPFLWVVKTAGQLPLGFEEETKTQGLIIPWSLQTKVLAHPSIACFITHCGWNSMLEALVAGVPMIAHPQWSDQPTNAKLVVDVFKVGLKLKPGPNGVISNEDIEECINQMLSGPEFEGFKKNAAVLKQAAREAVTSQGHVNPLLRLGKRLASKGLLVTLSTPKGFAQKTAKANNITDDHPIPVGDGFLQFGSFEDGWDDDDPRRAHLDQYMHQLELAGKPAISAMIKRYAEQNRPVSCFINNPFIPWASDVAESLGIPSAMLWVQSCACFAAYYHYNHGLVTFPTETDPEIDVQLPFMPLLKHDEVPSFLHPSTPFAYLRTAILGQFKKLDKQFCVLMDTFQELEPEIVEYMSKFCLIKTVGPLFKYPEVPNNTIRCDIMKPDDCIEWLDSKPAASVIYISFGTIVYLKQEQVDEIAEALLATGISYLWVMKPPEKEFGLPIHTLPEGFLEKVGDNGKVVQWSPQDKVLIHPSVSCFVSHCGWNSTMEALSCGVPIVAFPQWGDQVTNAVYLVDVFKTGVRMGRGKAENRIIPKEEVAKCFVEATVGPKAKDLKRNALKWKEGAEAAMAGGGSSDRNIQAFINEVRRRCTSTTMNHVDDIDAATMNFVNKQI</sequence>
<dbReference type="GO" id="GO:0080043">
    <property type="term" value="F:quercetin 3-O-glucosyltransferase activity"/>
    <property type="evidence" value="ECO:0007669"/>
    <property type="project" value="TreeGrafter"/>
</dbReference>
<dbReference type="FunFam" id="3.40.50.2000:FF:000101">
    <property type="entry name" value="Glycosyltransferase"/>
    <property type="match status" value="1"/>
</dbReference>
<keyword evidence="2" id="KW-0328">Glycosyltransferase</keyword>
<evidence type="ECO:0000256" key="3">
    <source>
        <dbReference type="ARBA" id="ARBA00022679"/>
    </source>
</evidence>
<dbReference type="AlphaFoldDB" id="A0A5B6WKN9"/>
<dbReference type="GO" id="GO:0080044">
    <property type="term" value="F:quercetin 7-O-glucosyltransferase activity"/>
    <property type="evidence" value="ECO:0007669"/>
    <property type="project" value="TreeGrafter"/>
</dbReference>
<evidence type="ECO:0000256" key="1">
    <source>
        <dbReference type="ARBA" id="ARBA00009995"/>
    </source>
</evidence>
<keyword evidence="5" id="KW-1185">Reference proteome</keyword>
<dbReference type="Pfam" id="PF00201">
    <property type="entry name" value="UDPGT"/>
    <property type="match status" value="2"/>
</dbReference>
<name>A0A5B6WKN9_9ROSI</name>
<dbReference type="OrthoDB" id="5835829at2759"/>
<protein>
    <submittedName>
        <fullName evidence="4">Limonoid UDP-glucosyltransferase-like</fullName>
    </submittedName>
</protein>
<dbReference type="Gene3D" id="3.40.50.2000">
    <property type="entry name" value="Glycogen Phosphorylase B"/>
    <property type="match status" value="4"/>
</dbReference>
<dbReference type="SUPFAM" id="SSF53756">
    <property type="entry name" value="UDP-Glycosyltransferase/glycogen phosphorylase"/>
    <property type="match status" value="2"/>
</dbReference>
<dbReference type="InterPro" id="IPR035595">
    <property type="entry name" value="UDP_glycos_trans_CS"/>
</dbReference>
<dbReference type="PANTHER" id="PTHR11926">
    <property type="entry name" value="GLUCOSYL/GLUCURONOSYL TRANSFERASES"/>
    <property type="match status" value="1"/>
</dbReference>
<evidence type="ECO:0000313" key="5">
    <source>
        <dbReference type="Proteomes" id="UP000325315"/>
    </source>
</evidence>
<dbReference type="EMBL" id="SMMG02000002">
    <property type="protein sequence ID" value="KAA3482441.1"/>
    <property type="molecule type" value="Genomic_DNA"/>
</dbReference>
<dbReference type="InterPro" id="IPR002213">
    <property type="entry name" value="UDP_glucos_trans"/>
</dbReference>
<dbReference type="PROSITE" id="PS00375">
    <property type="entry name" value="UDPGT"/>
    <property type="match status" value="2"/>
</dbReference>
<proteinExistence type="inferred from homology"/>
<evidence type="ECO:0000256" key="2">
    <source>
        <dbReference type="ARBA" id="ARBA00022676"/>
    </source>
</evidence>
<accession>A0A5B6WKN9</accession>
<evidence type="ECO:0000313" key="4">
    <source>
        <dbReference type="EMBL" id="KAA3482441.1"/>
    </source>
</evidence>
<comment type="caution">
    <text evidence="4">The sequence shown here is derived from an EMBL/GenBank/DDBJ whole genome shotgun (WGS) entry which is preliminary data.</text>
</comment>
<keyword evidence="3 4" id="KW-0808">Transferase</keyword>
<dbReference type="PANTHER" id="PTHR11926:SF1441">
    <property type="entry name" value="GLYCOSYLTRANSFERASE"/>
    <property type="match status" value="1"/>
</dbReference>
<dbReference type="Proteomes" id="UP000325315">
    <property type="component" value="Unassembled WGS sequence"/>
</dbReference>
<dbReference type="FunFam" id="3.40.50.2000:FF:000019">
    <property type="entry name" value="Glycosyltransferase"/>
    <property type="match status" value="2"/>
</dbReference>
<dbReference type="CDD" id="cd03784">
    <property type="entry name" value="GT1_Gtf-like"/>
    <property type="match status" value="2"/>
</dbReference>
<gene>
    <name evidence="4" type="ORF">EPI10_004686</name>
</gene>